<dbReference type="SUPFAM" id="SSF51658">
    <property type="entry name" value="Xylose isomerase-like"/>
    <property type="match status" value="1"/>
</dbReference>
<evidence type="ECO:0000313" key="3">
    <source>
        <dbReference type="EMBL" id="RFU94264.1"/>
    </source>
</evidence>
<feature type="domain" description="Xylose isomerase-like TIM barrel" evidence="2">
    <location>
        <begin position="29"/>
        <end position="264"/>
    </location>
</feature>
<evidence type="ECO:0000256" key="1">
    <source>
        <dbReference type="ARBA" id="ARBA00023235"/>
    </source>
</evidence>
<dbReference type="GO" id="GO:0016853">
    <property type="term" value="F:isomerase activity"/>
    <property type="evidence" value="ECO:0007669"/>
    <property type="project" value="UniProtKB-KW"/>
</dbReference>
<proteinExistence type="predicted"/>
<protein>
    <submittedName>
        <fullName evidence="3">Sugar phosphate isomerase/epimerase</fullName>
    </submittedName>
</protein>
<dbReference type="RefSeq" id="WP_117331018.1">
    <property type="nucleotide sequence ID" value="NZ_QUWK01000011.1"/>
</dbReference>
<dbReference type="Pfam" id="PF01261">
    <property type="entry name" value="AP_endonuc_2"/>
    <property type="match status" value="1"/>
</dbReference>
<accession>A0A372MEU7</accession>
<name>A0A372MEU7_9SPIR</name>
<comment type="caution">
    <text evidence="3">The sequence shown here is derived from an EMBL/GenBank/DDBJ whole genome shotgun (WGS) entry which is preliminary data.</text>
</comment>
<dbReference type="EMBL" id="QUWK01000011">
    <property type="protein sequence ID" value="RFU94264.1"/>
    <property type="molecule type" value="Genomic_DNA"/>
</dbReference>
<dbReference type="PANTHER" id="PTHR43489">
    <property type="entry name" value="ISOMERASE"/>
    <property type="match status" value="1"/>
</dbReference>
<sequence>MKLSVAIAGKEAMPNAFVVFRGVKESIIKAHELGYDGVELALKRPDEVSKDELNQWLHENSLEVSAISSGQVFAARNLYFTDENQENRAELYKSFCGFIDLASDFGGLVNIGRTRGPIDGRDPAFAEELFLDMAHKVADHAEKRGVELILEPVNRYEIDFINNLDECSTLLKKIDRKNFVMMPDVFHMNIEDDHIGESFIRNKEYVRYVHFADTNRHAPGDGHMDWDEIFSSLASIGYDGWTTAEILPYPDPETAAKRTVSFLRGTYGKYYS</sequence>
<dbReference type="AlphaFoldDB" id="A0A372MEU7"/>
<evidence type="ECO:0000313" key="4">
    <source>
        <dbReference type="Proteomes" id="UP000264002"/>
    </source>
</evidence>
<dbReference type="Proteomes" id="UP000264002">
    <property type="component" value="Unassembled WGS sequence"/>
</dbReference>
<dbReference type="Gene3D" id="3.20.20.150">
    <property type="entry name" value="Divalent-metal-dependent TIM barrel enzymes"/>
    <property type="match status" value="1"/>
</dbReference>
<dbReference type="InterPro" id="IPR036237">
    <property type="entry name" value="Xyl_isomerase-like_sf"/>
</dbReference>
<reference evidence="4" key="1">
    <citation type="submission" date="2018-08" db="EMBL/GenBank/DDBJ databases">
        <authorList>
            <person name="Grouzdev D.S."/>
            <person name="Krutkina M.S."/>
        </authorList>
    </citation>
    <scope>NUCLEOTIDE SEQUENCE [LARGE SCALE GENOMIC DNA]</scope>
    <source>
        <strain evidence="4">4-11</strain>
    </source>
</reference>
<keyword evidence="4" id="KW-1185">Reference proteome</keyword>
<evidence type="ECO:0000259" key="2">
    <source>
        <dbReference type="Pfam" id="PF01261"/>
    </source>
</evidence>
<dbReference type="InterPro" id="IPR013022">
    <property type="entry name" value="Xyl_isomerase-like_TIM-brl"/>
</dbReference>
<dbReference type="PANTHER" id="PTHR43489:SF7">
    <property type="entry name" value="3-DEHYDRO-D-GULOSIDE 4-EPIMERASE-RELATED"/>
    <property type="match status" value="1"/>
</dbReference>
<reference evidence="3 4" key="2">
    <citation type="submission" date="2018-09" db="EMBL/GenBank/DDBJ databases">
        <title>Genome of Sphaerochaeta halotolerans strain 4-11.</title>
        <authorList>
            <person name="Nazina T.N."/>
            <person name="Sokolova D.S."/>
        </authorList>
    </citation>
    <scope>NUCLEOTIDE SEQUENCE [LARGE SCALE GENOMIC DNA]</scope>
    <source>
        <strain evidence="3 4">4-11</strain>
    </source>
</reference>
<dbReference type="InterPro" id="IPR050417">
    <property type="entry name" value="Sugar_Epim/Isomerase"/>
</dbReference>
<keyword evidence="1 3" id="KW-0413">Isomerase</keyword>
<organism evidence="3 4">
    <name type="scientific">Sphaerochaeta halotolerans</name>
    <dbReference type="NCBI Taxonomy" id="2293840"/>
    <lineage>
        <taxon>Bacteria</taxon>
        <taxon>Pseudomonadati</taxon>
        <taxon>Spirochaetota</taxon>
        <taxon>Spirochaetia</taxon>
        <taxon>Spirochaetales</taxon>
        <taxon>Sphaerochaetaceae</taxon>
        <taxon>Sphaerochaeta</taxon>
    </lineage>
</organism>
<gene>
    <name evidence="3" type="ORF">DYP60_10805</name>
</gene>